<dbReference type="Proteomes" id="UP000515145">
    <property type="component" value="Chromosome 4"/>
</dbReference>
<keyword evidence="4" id="KW-0418">Kinase</keyword>
<dbReference type="PANTHER" id="PTHR22972">
    <property type="entry name" value="SERINE/THREONINE PROTEIN KINASE"/>
    <property type="match status" value="1"/>
</dbReference>
<organism evidence="3 4">
    <name type="scientific">Parambassis ranga</name>
    <name type="common">Indian glassy fish</name>
    <dbReference type="NCBI Taxonomy" id="210632"/>
    <lineage>
        <taxon>Eukaryota</taxon>
        <taxon>Metazoa</taxon>
        <taxon>Chordata</taxon>
        <taxon>Craniata</taxon>
        <taxon>Vertebrata</taxon>
        <taxon>Euteleostomi</taxon>
        <taxon>Actinopterygii</taxon>
        <taxon>Neopterygii</taxon>
        <taxon>Teleostei</taxon>
        <taxon>Neoteleostei</taxon>
        <taxon>Acanthomorphata</taxon>
        <taxon>Ovalentaria</taxon>
        <taxon>Ambassidae</taxon>
        <taxon>Parambassis</taxon>
    </lineage>
</organism>
<dbReference type="RefSeq" id="XP_028259641.1">
    <property type="nucleotide sequence ID" value="XM_028403840.1"/>
</dbReference>
<sequence length="586" mass="64832">MASGFGSRAEEHPPALPVKQHRRSSVDSDSGMLGLLGPQHQNCASNDVFSEPTDCHADQCPIHQRYDPTKHQVRFFSDGTPPPVPKKRIARTLSLPGSHVPSVPPLSPLSPLQRHAQNFDNAIYMMAPIPDSAIHEEAEETTPARQGPISSLSFDTPDEYLSSIFNSFVDQRVISQGIQHCHLLFLRSMAQSVEARSLLQGEASGRDIRSYQLHDFLLCDGSKPRQVGDMIYYSLHSPVFPGRLLGLRVLQQADEASSAQMKHQPAHVNVQDVIAFFHPFQTNINREQDPTAAAAAAAAAASFPSDCTPTEPPGGSSTRHATLQSLLSRGHSVSIERDLPYATLQDFVQGSRSLQSTTECLDYDRQVCVLLLQVLMGSHHLYNNSATAAELSPQEILLVWPSREQAFKTSREQIEWENPMETGTIQMLWRTQGSPRVVLKPQSSAVSVPQATTSIKLQIGTLIQFCLEKSPGSAHIVSSYRRGLLYLSSLLQSGSGPQMTDMVAILQVLLWGPRVPLLSQQGFTTTAMHHWLTVRRALLVMKFAEKGLIQDQPALDWEDCMCLQYLSFTDTETVVSMTSQLWHIMS</sequence>
<dbReference type="InterPro" id="IPR051511">
    <property type="entry name" value="MitoQC_Scaffold_Kinases"/>
</dbReference>
<keyword evidence="4" id="KW-0808">Transferase</keyword>
<evidence type="ECO:0000256" key="1">
    <source>
        <dbReference type="ARBA" id="ARBA00038349"/>
    </source>
</evidence>
<evidence type="ECO:0000313" key="3">
    <source>
        <dbReference type="Proteomes" id="UP000515145"/>
    </source>
</evidence>
<dbReference type="PANTHER" id="PTHR22972:SF5">
    <property type="entry name" value="INACTIVE TYROSINE-PROTEIN KINASE PEAK1"/>
    <property type="match status" value="1"/>
</dbReference>
<gene>
    <name evidence="4" type="primary">LOC114434528</name>
</gene>
<dbReference type="GeneID" id="114434528"/>
<comment type="similarity">
    <text evidence="1">Belongs to the protein kinase superfamily.</text>
</comment>
<protein>
    <submittedName>
        <fullName evidence="4">Inactive tyrosine-protein kinase PEAK1</fullName>
    </submittedName>
</protein>
<evidence type="ECO:0000313" key="4">
    <source>
        <dbReference type="RefSeq" id="XP_028259641.1"/>
    </source>
</evidence>
<proteinExistence type="inferred from homology"/>
<feature type="region of interest" description="Disordered" evidence="2">
    <location>
        <begin position="1"/>
        <end position="34"/>
    </location>
</feature>
<evidence type="ECO:0000256" key="2">
    <source>
        <dbReference type="SAM" id="MobiDB-lite"/>
    </source>
</evidence>
<dbReference type="AlphaFoldDB" id="A0A6P7I4X5"/>
<name>A0A6P7I4X5_9TELE</name>
<dbReference type="InParanoid" id="A0A6P7I4X5"/>
<reference evidence="4" key="1">
    <citation type="submission" date="2025-08" db="UniProtKB">
        <authorList>
            <consortium name="RefSeq"/>
        </authorList>
    </citation>
    <scope>IDENTIFICATION</scope>
</reference>
<keyword evidence="3" id="KW-1185">Reference proteome</keyword>
<dbReference type="GO" id="GO:0004672">
    <property type="term" value="F:protein kinase activity"/>
    <property type="evidence" value="ECO:0007669"/>
    <property type="project" value="TreeGrafter"/>
</dbReference>
<dbReference type="OrthoDB" id="8777612at2759"/>
<accession>A0A6P7I4X5</accession>